<sequence>MTVLPTDIGFVQRKRGRGDTTLSMSCFDKITRWSAVGIQG</sequence>
<organism evidence="2 3">
    <name type="scientific">Panicum virgatum</name>
    <name type="common">Blackwell switchgrass</name>
    <dbReference type="NCBI Taxonomy" id="38727"/>
    <lineage>
        <taxon>Eukaryota</taxon>
        <taxon>Viridiplantae</taxon>
        <taxon>Streptophyta</taxon>
        <taxon>Embryophyta</taxon>
        <taxon>Tracheophyta</taxon>
        <taxon>Spermatophyta</taxon>
        <taxon>Magnoliopsida</taxon>
        <taxon>Liliopsida</taxon>
        <taxon>Poales</taxon>
        <taxon>Poaceae</taxon>
        <taxon>PACMAD clade</taxon>
        <taxon>Panicoideae</taxon>
        <taxon>Panicodae</taxon>
        <taxon>Paniceae</taxon>
        <taxon>Panicinae</taxon>
        <taxon>Panicum</taxon>
        <taxon>Panicum sect. Hiantes</taxon>
    </lineage>
</organism>
<dbReference type="GO" id="GO:0004000">
    <property type="term" value="F:adenosine deaminase activity"/>
    <property type="evidence" value="ECO:0007669"/>
    <property type="project" value="InterPro"/>
</dbReference>
<evidence type="ECO:0000313" key="2">
    <source>
        <dbReference type="EMBL" id="KAG2575791.1"/>
    </source>
</evidence>
<keyword evidence="3" id="KW-1185">Reference proteome</keyword>
<dbReference type="GO" id="GO:0006396">
    <property type="term" value="P:RNA processing"/>
    <property type="evidence" value="ECO:0007669"/>
    <property type="project" value="InterPro"/>
</dbReference>
<reference evidence="2" key="1">
    <citation type="submission" date="2020-05" db="EMBL/GenBank/DDBJ databases">
        <title>WGS assembly of Panicum virgatum.</title>
        <authorList>
            <person name="Lovell J.T."/>
            <person name="Jenkins J."/>
            <person name="Shu S."/>
            <person name="Juenger T.E."/>
            <person name="Schmutz J."/>
        </authorList>
    </citation>
    <scope>NUCLEOTIDE SEQUENCE</scope>
    <source>
        <strain evidence="2">AP13</strain>
    </source>
</reference>
<feature type="domain" description="A to I editase" evidence="1">
    <location>
        <begin position="13"/>
        <end position="40"/>
    </location>
</feature>
<accession>A0A8T0QRI4</accession>
<comment type="caution">
    <text evidence="2">The sequence shown here is derived from an EMBL/GenBank/DDBJ whole genome shotgun (WGS) entry which is preliminary data.</text>
</comment>
<evidence type="ECO:0000313" key="3">
    <source>
        <dbReference type="Proteomes" id="UP000823388"/>
    </source>
</evidence>
<dbReference type="AlphaFoldDB" id="A0A8T0QRI4"/>
<name>A0A8T0QRI4_PANVG</name>
<evidence type="ECO:0000259" key="1">
    <source>
        <dbReference type="Pfam" id="PF02137"/>
    </source>
</evidence>
<dbReference type="Pfam" id="PF02137">
    <property type="entry name" value="A_deamin"/>
    <property type="match status" value="1"/>
</dbReference>
<dbReference type="GO" id="GO:0003723">
    <property type="term" value="F:RNA binding"/>
    <property type="evidence" value="ECO:0007669"/>
    <property type="project" value="InterPro"/>
</dbReference>
<dbReference type="EMBL" id="CM029049">
    <property type="protein sequence ID" value="KAG2575791.1"/>
    <property type="molecule type" value="Genomic_DNA"/>
</dbReference>
<dbReference type="InterPro" id="IPR002466">
    <property type="entry name" value="A_deamin"/>
</dbReference>
<dbReference type="Proteomes" id="UP000823388">
    <property type="component" value="Chromosome 7K"/>
</dbReference>
<protein>
    <recommendedName>
        <fullName evidence="1">A to I editase domain-containing protein</fullName>
    </recommendedName>
</protein>
<proteinExistence type="predicted"/>
<gene>
    <name evidence="2" type="ORF">PVAP13_7KG370800</name>
</gene>